<dbReference type="PANTHER" id="PTHR42948">
    <property type="entry name" value="TRANSPORTER"/>
    <property type="match status" value="1"/>
</dbReference>
<evidence type="ECO:0000313" key="8">
    <source>
        <dbReference type="EMBL" id="MFK7161167.1"/>
    </source>
</evidence>
<feature type="transmembrane region" description="Helical" evidence="7">
    <location>
        <begin position="12"/>
        <end position="31"/>
    </location>
</feature>
<keyword evidence="4 7" id="KW-1133">Transmembrane helix</keyword>
<comment type="similarity">
    <text evidence="6">Belongs to the sodium:neurotransmitter symporter (SNF) (TC 2.A.22) family.</text>
</comment>
<feature type="transmembrane region" description="Helical" evidence="7">
    <location>
        <begin position="92"/>
        <end position="113"/>
    </location>
</feature>
<evidence type="ECO:0000256" key="1">
    <source>
        <dbReference type="ARBA" id="ARBA00004141"/>
    </source>
</evidence>
<evidence type="ECO:0000256" key="5">
    <source>
        <dbReference type="ARBA" id="ARBA00023136"/>
    </source>
</evidence>
<dbReference type="PANTHER" id="PTHR42948:SF1">
    <property type="entry name" value="TRANSPORTER"/>
    <property type="match status" value="1"/>
</dbReference>
<dbReference type="PRINTS" id="PR00176">
    <property type="entry name" value="NANEUSMPORT"/>
</dbReference>
<reference evidence="8 9" key="1">
    <citation type="submission" date="2024-02" db="EMBL/GenBank/DDBJ databases">
        <title>Marinospirillum sp. MEB 164 isolated from Lonar lake sediment.</title>
        <authorList>
            <person name="Joshi A."/>
            <person name="Thite S."/>
        </authorList>
    </citation>
    <scope>NUCLEOTIDE SEQUENCE [LARGE SCALE GENOMIC DNA]</scope>
    <source>
        <strain evidence="8 9">MEB164</strain>
    </source>
</reference>
<feature type="transmembrane region" description="Helical" evidence="7">
    <location>
        <begin position="43"/>
        <end position="63"/>
    </location>
</feature>
<dbReference type="CDD" id="cd10336">
    <property type="entry name" value="SLC6sbd_Tyt1-Like"/>
    <property type="match status" value="1"/>
</dbReference>
<gene>
    <name evidence="8" type="ORF">V6U78_08970</name>
</gene>
<feature type="transmembrane region" description="Helical" evidence="7">
    <location>
        <begin position="446"/>
        <end position="466"/>
    </location>
</feature>
<accession>A0ABW8PXZ2</accession>
<keyword evidence="9" id="KW-1185">Reference proteome</keyword>
<protein>
    <recommendedName>
        <fullName evidence="6">Transporter</fullName>
    </recommendedName>
</protein>
<keyword evidence="5 7" id="KW-0472">Membrane</keyword>
<dbReference type="SUPFAM" id="SSF161070">
    <property type="entry name" value="SNF-like"/>
    <property type="match status" value="1"/>
</dbReference>
<dbReference type="EMBL" id="JBANFI010000005">
    <property type="protein sequence ID" value="MFK7161167.1"/>
    <property type="molecule type" value="Genomic_DNA"/>
</dbReference>
<evidence type="ECO:0000256" key="4">
    <source>
        <dbReference type="ARBA" id="ARBA00022989"/>
    </source>
</evidence>
<feature type="transmembrane region" description="Helical" evidence="7">
    <location>
        <begin position="363"/>
        <end position="383"/>
    </location>
</feature>
<proteinExistence type="inferred from homology"/>
<feature type="transmembrane region" description="Helical" evidence="7">
    <location>
        <begin position="404"/>
        <end position="426"/>
    </location>
</feature>
<keyword evidence="6" id="KW-0769">Symport</keyword>
<dbReference type="InterPro" id="IPR037272">
    <property type="entry name" value="SNS_sf"/>
</dbReference>
<evidence type="ECO:0000256" key="3">
    <source>
        <dbReference type="ARBA" id="ARBA00022692"/>
    </source>
</evidence>
<sequence length="467" mass="50366">MNTPTVHPQWSSRLAFVLAATGSAVGLGNIWKFPYVVGENGGGAFVLVYLACIFLMGIPILMAESMLGRLGRRSPVATMQHLVTEQKAFKGWALIGWNGVLASALVLSFYAVIGGWSLAYVVHALSGDFTLDPASTEPAIAVIGGIFSDLLANPLELLLWHSLFMLIVIGIVGRGVRQGLERSITWLMPMLFILLLVLVGYAMTTGEFMRGVTFLFRPNFADLSGQAMLAALGHAAFTLSIGIGVMMAYGSYLPDSVNIPRTVISIALLDVVVALLAGLAIFPIVFAEGLQVGEGPGLIFVTLPLAFAQMGDWVAGLNVSLMVASLFFLLLAIAAITSAISMLEPVVEWLEEQKGLSRLSGTLLGGGVIWFVGIATLLSFNLWDKFYPLAALGIERTFFQLFDFLVSNLMMPLGGLAIVLFAGWVIPRATLEQQLPVSQTAFNLLYLLLRWITPAGVALVFFYQLIR</sequence>
<feature type="transmembrane region" description="Helical" evidence="7">
    <location>
        <begin position="298"/>
        <end position="315"/>
    </location>
</feature>
<dbReference type="PROSITE" id="PS50267">
    <property type="entry name" value="NA_NEUROTRAN_SYMP_3"/>
    <property type="match status" value="1"/>
</dbReference>
<dbReference type="InterPro" id="IPR000175">
    <property type="entry name" value="Na/ntran_symport"/>
</dbReference>
<keyword evidence="3 6" id="KW-0812">Transmembrane</keyword>
<dbReference type="Pfam" id="PF00209">
    <property type="entry name" value="SNF"/>
    <property type="match status" value="2"/>
</dbReference>
<evidence type="ECO:0000313" key="9">
    <source>
        <dbReference type="Proteomes" id="UP001621714"/>
    </source>
</evidence>
<evidence type="ECO:0000256" key="2">
    <source>
        <dbReference type="ARBA" id="ARBA00022448"/>
    </source>
</evidence>
<dbReference type="InterPro" id="IPR047218">
    <property type="entry name" value="YocR/YhdH-like"/>
</dbReference>
<dbReference type="NCBIfam" id="NF037979">
    <property type="entry name" value="Na_transp"/>
    <property type="match status" value="1"/>
</dbReference>
<dbReference type="PROSITE" id="PS00610">
    <property type="entry name" value="NA_NEUROTRAN_SYMP_1"/>
    <property type="match status" value="1"/>
</dbReference>
<dbReference type="RefSeq" id="WP_405339598.1">
    <property type="nucleotide sequence ID" value="NZ_JBANFI010000005.1"/>
</dbReference>
<name>A0ABW8PXZ2_9GAMM</name>
<feature type="transmembrane region" description="Helical" evidence="7">
    <location>
        <begin position="183"/>
        <end position="203"/>
    </location>
</feature>
<feature type="transmembrane region" description="Helical" evidence="7">
    <location>
        <begin position="223"/>
        <end position="250"/>
    </location>
</feature>
<feature type="transmembrane region" description="Helical" evidence="7">
    <location>
        <begin position="322"/>
        <end position="343"/>
    </location>
</feature>
<evidence type="ECO:0000256" key="7">
    <source>
        <dbReference type="SAM" id="Phobius"/>
    </source>
</evidence>
<evidence type="ECO:0000256" key="6">
    <source>
        <dbReference type="RuleBase" id="RU003732"/>
    </source>
</evidence>
<feature type="transmembrane region" description="Helical" evidence="7">
    <location>
        <begin position="157"/>
        <end position="176"/>
    </location>
</feature>
<organism evidence="8 9">
    <name type="scientific">Marinospirillum alkalitolerans</name>
    <dbReference type="NCBI Taxonomy" id="3123374"/>
    <lineage>
        <taxon>Bacteria</taxon>
        <taxon>Pseudomonadati</taxon>
        <taxon>Pseudomonadota</taxon>
        <taxon>Gammaproteobacteria</taxon>
        <taxon>Oceanospirillales</taxon>
        <taxon>Oceanospirillaceae</taxon>
        <taxon>Marinospirillum</taxon>
    </lineage>
</organism>
<comment type="subcellular location">
    <subcellularLocation>
        <location evidence="1">Membrane</location>
        <topology evidence="1">Multi-pass membrane protein</topology>
    </subcellularLocation>
</comment>
<feature type="transmembrane region" description="Helical" evidence="7">
    <location>
        <begin position="262"/>
        <end position="286"/>
    </location>
</feature>
<comment type="caution">
    <text evidence="8">The sequence shown here is derived from an EMBL/GenBank/DDBJ whole genome shotgun (WGS) entry which is preliminary data.</text>
</comment>
<keyword evidence="2 6" id="KW-0813">Transport</keyword>
<dbReference type="Proteomes" id="UP001621714">
    <property type="component" value="Unassembled WGS sequence"/>
</dbReference>